<evidence type="ECO:0000256" key="1">
    <source>
        <dbReference type="SAM" id="Phobius"/>
    </source>
</evidence>
<sequence>MKNKKYQLTIIILSLIFFAIALTQNAITREFCDIREQQSSLDFFFMGSTAILGGGLLEWIIWLANPICLFAMLDLWKGKERAIIKCGIALTLAISFAFWKNILGSESGSMATVVSLQTGYYLWVMSIIVLTAGTFYYFKTGKFTEKTT</sequence>
<reference evidence="2 3" key="1">
    <citation type="submission" date="2013-09" db="EMBL/GenBank/DDBJ databases">
        <authorList>
            <person name="Zeng Z."/>
            <person name="Chen C."/>
        </authorList>
    </citation>
    <scope>NUCLEOTIDE SEQUENCE [LARGE SCALE GENOMIC DNA]</scope>
    <source>
        <strain evidence="2 3">WB 3.3-2</strain>
    </source>
</reference>
<evidence type="ECO:0000313" key="2">
    <source>
        <dbReference type="EMBL" id="KGO88140.1"/>
    </source>
</evidence>
<dbReference type="OrthoDB" id="1363399at2"/>
<feature type="transmembrane region" description="Helical" evidence="1">
    <location>
        <begin position="44"/>
        <end position="70"/>
    </location>
</feature>
<comment type="caution">
    <text evidence="2">The sequence shown here is derived from an EMBL/GenBank/DDBJ whole genome shotgun (WGS) entry which is preliminary data.</text>
</comment>
<keyword evidence="1" id="KW-1133">Transmembrane helix</keyword>
<evidence type="ECO:0000313" key="3">
    <source>
        <dbReference type="Proteomes" id="UP000030152"/>
    </source>
</evidence>
<proteinExistence type="predicted"/>
<gene>
    <name evidence="2" type="ORF">Q765_03575</name>
</gene>
<dbReference type="RefSeq" id="WP_020212194.1">
    <property type="nucleotide sequence ID" value="NZ_JRLX01000002.1"/>
</dbReference>
<organism evidence="2 3">
    <name type="scientific">Flavobacterium rivuli WB 3.3-2 = DSM 21788</name>
    <dbReference type="NCBI Taxonomy" id="1121895"/>
    <lineage>
        <taxon>Bacteria</taxon>
        <taxon>Pseudomonadati</taxon>
        <taxon>Bacteroidota</taxon>
        <taxon>Flavobacteriia</taxon>
        <taxon>Flavobacteriales</taxon>
        <taxon>Flavobacteriaceae</taxon>
        <taxon>Flavobacterium</taxon>
    </lineage>
</organism>
<dbReference type="eggNOG" id="ENOG50316TV">
    <property type="taxonomic scope" value="Bacteria"/>
</dbReference>
<feature type="transmembrane region" description="Helical" evidence="1">
    <location>
        <begin position="82"/>
        <end position="99"/>
    </location>
</feature>
<accession>A0A0A2MIL1</accession>
<dbReference type="AlphaFoldDB" id="A0A0A2MIL1"/>
<dbReference type="STRING" id="1121895.GCA_000378485_01064"/>
<protein>
    <submittedName>
        <fullName evidence="2">Uncharacterized protein</fullName>
    </submittedName>
</protein>
<dbReference type="EMBL" id="JRLX01000002">
    <property type="protein sequence ID" value="KGO88140.1"/>
    <property type="molecule type" value="Genomic_DNA"/>
</dbReference>
<keyword evidence="1" id="KW-0472">Membrane</keyword>
<keyword evidence="3" id="KW-1185">Reference proteome</keyword>
<dbReference type="Proteomes" id="UP000030152">
    <property type="component" value="Unassembled WGS sequence"/>
</dbReference>
<name>A0A0A2MIL1_9FLAO</name>
<feature type="transmembrane region" description="Helical" evidence="1">
    <location>
        <begin position="119"/>
        <end position="138"/>
    </location>
</feature>
<keyword evidence="1" id="KW-0812">Transmembrane</keyword>